<dbReference type="RefSeq" id="WP_084291775.1">
    <property type="nucleotide sequence ID" value="NZ_FWYB01000018.1"/>
</dbReference>
<evidence type="ECO:0000256" key="1">
    <source>
        <dbReference type="SAM" id="Phobius"/>
    </source>
</evidence>
<keyword evidence="1" id="KW-0812">Transmembrane</keyword>
<dbReference type="InterPro" id="IPR012373">
    <property type="entry name" value="Ferrdict_sens_TM"/>
</dbReference>
<evidence type="ECO:0000313" key="5">
    <source>
        <dbReference type="Proteomes" id="UP000192678"/>
    </source>
</evidence>
<feature type="transmembrane region" description="Helical" evidence="1">
    <location>
        <begin position="83"/>
        <end position="102"/>
    </location>
</feature>
<gene>
    <name evidence="4" type="ORF">SAMN04488101_11836</name>
</gene>
<dbReference type="Pfam" id="PF04773">
    <property type="entry name" value="FecR"/>
    <property type="match status" value="1"/>
</dbReference>
<dbReference type="InterPro" id="IPR032508">
    <property type="entry name" value="FecR_C"/>
</dbReference>
<accession>A0A1W2F186</accession>
<dbReference type="PANTHER" id="PTHR30273">
    <property type="entry name" value="PERIPLASMIC SIGNAL SENSOR AND SIGMA FACTOR ACTIVATOR FECR-RELATED"/>
    <property type="match status" value="1"/>
</dbReference>
<dbReference type="FunFam" id="2.60.120.1440:FF:000001">
    <property type="entry name" value="Putative anti-sigma factor"/>
    <property type="match status" value="1"/>
</dbReference>
<keyword evidence="1" id="KW-0472">Membrane</keyword>
<dbReference type="EMBL" id="FWYB01000018">
    <property type="protein sequence ID" value="SMD15218.1"/>
    <property type="molecule type" value="Genomic_DNA"/>
</dbReference>
<name>A0A1W2F186_9SPHI</name>
<dbReference type="InterPro" id="IPR006860">
    <property type="entry name" value="FecR"/>
</dbReference>
<keyword evidence="5" id="KW-1185">Reference proteome</keyword>
<evidence type="ECO:0000259" key="3">
    <source>
        <dbReference type="Pfam" id="PF16344"/>
    </source>
</evidence>
<dbReference type="Pfam" id="PF16344">
    <property type="entry name" value="FecR_C"/>
    <property type="match status" value="1"/>
</dbReference>
<organism evidence="4 5">
    <name type="scientific">Pedobacter nyackensis</name>
    <dbReference type="NCBI Taxonomy" id="475255"/>
    <lineage>
        <taxon>Bacteria</taxon>
        <taxon>Pseudomonadati</taxon>
        <taxon>Bacteroidota</taxon>
        <taxon>Sphingobacteriia</taxon>
        <taxon>Sphingobacteriales</taxon>
        <taxon>Sphingobacteriaceae</taxon>
        <taxon>Pedobacter</taxon>
    </lineage>
</organism>
<dbReference type="PANTHER" id="PTHR30273:SF2">
    <property type="entry name" value="PROTEIN FECR"/>
    <property type="match status" value="1"/>
</dbReference>
<dbReference type="OrthoDB" id="1099963at2"/>
<dbReference type="Gene3D" id="3.55.50.30">
    <property type="match status" value="1"/>
</dbReference>
<protein>
    <submittedName>
        <fullName evidence="4">FecR family protein</fullName>
    </submittedName>
</protein>
<feature type="domain" description="FecR protein" evidence="2">
    <location>
        <begin position="187"/>
        <end position="280"/>
    </location>
</feature>
<dbReference type="Gene3D" id="2.60.120.1440">
    <property type="match status" value="1"/>
</dbReference>
<keyword evidence="1" id="KW-1133">Transmembrane helix</keyword>
<feature type="domain" description="Protein FecR C-terminal" evidence="3">
    <location>
        <begin position="322"/>
        <end position="390"/>
    </location>
</feature>
<evidence type="ECO:0000259" key="2">
    <source>
        <dbReference type="Pfam" id="PF04773"/>
    </source>
</evidence>
<dbReference type="AlphaFoldDB" id="A0A1W2F186"/>
<dbReference type="Proteomes" id="UP000192678">
    <property type="component" value="Unassembled WGS sequence"/>
</dbReference>
<dbReference type="GO" id="GO:0016989">
    <property type="term" value="F:sigma factor antagonist activity"/>
    <property type="evidence" value="ECO:0007669"/>
    <property type="project" value="TreeGrafter"/>
</dbReference>
<sequence>MSKARFYALLQYYKEDIISEEEWHELQAMIKTGRFDDQLEDDILISLDSAGKKDKWTADIEQEIWTGIHAKVDKQSKRSGYRLWMAAAATLLIMLSAGLIFYKSKFLPSVKTNTVSNKADILPGGNKAILTLSNGERRVLTDSTINQLVNQPGGSIIKAANGILVYKANSLSGNSSSETGEVVMNNLTTPRGGEFQIILPDGTHVWLNAASSLKFPSSFKGKRLVELTGEAYFEVAKNKKMPFIVHTKNQEVEVLGTHFNINSYTDELATKTTLLEGSVKISAQGNQKILTPGEQSQLYKNTKAIKVTPVNLEEAVAWKNGYFVFNDEKLENIMRRVCRWYDVDCQFEGKQGELSFIGVVERSKNISSLLKVLELTGNVHFKIEGRKIIVMQ</sequence>
<proteinExistence type="predicted"/>
<dbReference type="STRING" id="475255.SAMN04488101_11836"/>
<reference evidence="4 5" key="1">
    <citation type="submission" date="2017-04" db="EMBL/GenBank/DDBJ databases">
        <authorList>
            <person name="Afonso C.L."/>
            <person name="Miller P.J."/>
            <person name="Scott M.A."/>
            <person name="Spackman E."/>
            <person name="Goraichik I."/>
            <person name="Dimitrov K.M."/>
            <person name="Suarez D.L."/>
            <person name="Swayne D.E."/>
        </authorList>
    </citation>
    <scope>NUCLEOTIDE SEQUENCE [LARGE SCALE GENOMIC DNA]</scope>
    <source>
        <strain evidence="4 5">DSM 19625</strain>
    </source>
</reference>
<evidence type="ECO:0000313" key="4">
    <source>
        <dbReference type="EMBL" id="SMD15218.1"/>
    </source>
</evidence>